<organism evidence="2 4">
    <name type="scientific">Acinetobacter cumulans</name>
    <dbReference type="NCBI Taxonomy" id="2136182"/>
    <lineage>
        <taxon>Bacteria</taxon>
        <taxon>Pseudomonadati</taxon>
        <taxon>Pseudomonadota</taxon>
        <taxon>Gammaproteobacteria</taxon>
        <taxon>Moraxellales</taxon>
        <taxon>Moraxellaceae</taxon>
        <taxon>Acinetobacter</taxon>
    </lineage>
</organism>
<name>A0A498CYY4_9GAMM</name>
<sequence length="77" mass="8807">MSHVDQIETIKITNREIGILPNNVPVVDQFLNNYRTHKASKTHSVASNSPLMNNTNSMHVHRSVEDSTYTQPIRKLH</sequence>
<protein>
    <submittedName>
        <fullName evidence="2">Uncharacterized protein</fullName>
    </submittedName>
</protein>
<evidence type="ECO:0000313" key="4">
    <source>
        <dbReference type="Proteomes" id="UP000267166"/>
    </source>
</evidence>
<dbReference type="RefSeq" id="WP_121532441.1">
    <property type="nucleotide sequence ID" value="NZ_RCHD01000028.1"/>
</dbReference>
<comment type="caution">
    <text evidence="2">The sequence shown here is derived from an EMBL/GenBank/DDBJ whole genome shotgun (WGS) entry which is preliminary data.</text>
</comment>
<dbReference type="Proteomes" id="UP000273105">
    <property type="component" value="Unassembled WGS sequence"/>
</dbReference>
<evidence type="ECO:0000313" key="3">
    <source>
        <dbReference type="EMBL" id="RLL43556.1"/>
    </source>
</evidence>
<keyword evidence="5" id="KW-1185">Reference proteome</keyword>
<evidence type="ECO:0000313" key="5">
    <source>
        <dbReference type="Proteomes" id="UP000273105"/>
    </source>
</evidence>
<feature type="region of interest" description="Disordered" evidence="1">
    <location>
        <begin position="40"/>
        <end position="77"/>
    </location>
</feature>
<accession>A0A498CYY4</accession>
<gene>
    <name evidence="3" type="ORF">D9K79_10740</name>
    <name evidence="2" type="ORF">D9K80_11965</name>
</gene>
<reference evidence="4 5" key="1">
    <citation type="submission" date="2018-09" db="EMBL/GenBank/DDBJ databases">
        <title>The draft genome of Acinetobacter sp. strains.</title>
        <authorList>
            <person name="Qin J."/>
            <person name="Feng Y."/>
            <person name="Zong Z."/>
        </authorList>
    </citation>
    <scope>NUCLEOTIDE SEQUENCE [LARGE SCALE GENOMIC DNA]</scope>
    <source>
        <strain evidence="3 5">WCHAc060001</strain>
        <strain evidence="2 4">WCHAc060003</strain>
    </source>
</reference>
<dbReference type="EMBL" id="RCHD01000028">
    <property type="protein sequence ID" value="RLL33923.1"/>
    <property type="molecule type" value="Genomic_DNA"/>
</dbReference>
<dbReference type="EMBL" id="RCHE01000024">
    <property type="protein sequence ID" value="RLL43556.1"/>
    <property type="molecule type" value="Genomic_DNA"/>
</dbReference>
<feature type="compositionally biased region" description="Polar residues" evidence="1">
    <location>
        <begin position="42"/>
        <end position="58"/>
    </location>
</feature>
<dbReference type="AlphaFoldDB" id="A0A498CYY4"/>
<evidence type="ECO:0000256" key="1">
    <source>
        <dbReference type="SAM" id="MobiDB-lite"/>
    </source>
</evidence>
<evidence type="ECO:0000313" key="2">
    <source>
        <dbReference type="EMBL" id="RLL33923.1"/>
    </source>
</evidence>
<proteinExistence type="predicted"/>
<dbReference type="Proteomes" id="UP000267166">
    <property type="component" value="Unassembled WGS sequence"/>
</dbReference>